<feature type="domain" description="Beta-galactosidase trimerisation" evidence="1">
    <location>
        <begin position="374"/>
        <end position="438"/>
    </location>
</feature>
<protein>
    <submittedName>
        <fullName evidence="2">Beta-galactosidase trimerization domain-containing protein</fullName>
    </submittedName>
</protein>
<dbReference type="Proteomes" id="UP000596929">
    <property type="component" value="Unassembled WGS sequence"/>
</dbReference>
<keyword evidence="3" id="KW-1185">Reference proteome</keyword>
<dbReference type="SUPFAM" id="SSF52317">
    <property type="entry name" value="Class I glutamine amidotransferase-like"/>
    <property type="match status" value="1"/>
</dbReference>
<gene>
    <name evidence="2" type="ORF">H8S20_08745</name>
</gene>
<dbReference type="Gene3D" id="3.40.50.880">
    <property type="match status" value="1"/>
</dbReference>
<dbReference type="Gene3D" id="3.20.20.80">
    <property type="entry name" value="Glycosidases"/>
    <property type="match status" value="1"/>
</dbReference>
<organism evidence="2 3">
    <name type="scientific">Clostridium hominis</name>
    <dbReference type="NCBI Taxonomy" id="2763036"/>
    <lineage>
        <taxon>Bacteria</taxon>
        <taxon>Bacillati</taxon>
        <taxon>Bacillota</taxon>
        <taxon>Clostridia</taxon>
        <taxon>Eubacteriales</taxon>
        <taxon>Clostridiaceae</taxon>
        <taxon>Clostridium</taxon>
    </lineage>
</organism>
<name>A0ABR7DC96_9CLOT</name>
<dbReference type="Pfam" id="PF08532">
    <property type="entry name" value="Glyco_hydro_42M"/>
    <property type="match status" value="1"/>
</dbReference>
<sequence>MKNLPYRQIHLDFHTSGDIPEIGVEFDKEEFGEILEKARVNSITCFSRCHHGYLYYDSKKFPERIHPHLKNKNILKEQIEVCHEKGIRVPIYLPVEWDEYTAKEHPEWVIIDENGAPVQKVFDAGFYNAICVNTPYFDFLKEQIKEIIEEFSPVDGLFIDILNIKDCCCKYCISEMRSKGINAEDRAERIKFAQFKLDRFKKEMTEFIREYDSDCDIFYNVDHIGTKHRKAIETFTHLEIESLPSGKWGYMHYPVTIRYAKELGLECIGMTGKFHTAWGDFHSIKNKEALEFECFNMLATNAGCSIGDQLHPRGRLCKNSYELIGDVYREVEKKEPWCIGAEAVTDIAVMATEEYLPYDKKLVMDDLVGATRMLQELGQQFSIIDSLSDFSKYKLIIMPDNIVVNSELKEKIDNYIKNGGKIIASYKSGLDKESNKFELDSLGVRFISEAEYSPDFIVPEGKIGEGLYNMEYTMYMKGLKVENTLIGQPLSYANNPYFNRTWEHFCSHLHTPSSGERAYPAIVGTESSIYFSHPIFSQYEANAPKWCKILVSNAIKMLIGDSIVVSNLPSTALINLNEQKKENRFILHVLHYIAQRKGSTIDIIEDKIPLYNSEFSLALNKDIKGIKLVPNNTELKWKLEDGRVKFAVEKIEGHQMIEIEY</sequence>
<dbReference type="InterPro" id="IPR029062">
    <property type="entry name" value="Class_I_gatase-like"/>
</dbReference>
<reference evidence="2 3" key="1">
    <citation type="submission" date="2020-08" db="EMBL/GenBank/DDBJ databases">
        <title>Genome public.</title>
        <authorList>
            <person name="Liu C."/>
            <person name="Sun Q."/>
        </authorList>
    </citation>
    <scope>NUCLEOTIDE SEQUENCE [LARGE SCALE GENOMIC DNA]</scope>
    <source>
        <strain evidence="2 3">NSJ-6</strain>
    </source>
</reference>
<evidence type="ECO:0000259" key="1">
    <source>
        <dbReference type="Pfam" id="PF08532"/>
    </source>
</evidence>
<dbReference type="InterPro" id="IPR028212">
    <property type="entry name" value="GHL6"/>
</dbReference>
<dbReference type="InterPro" id="IPR013738">
    <property type="entry name" value="Beta_galactosidase_Trimer"/>
</dbReference>
<accession>A0ABR7DC96</accession>
<dbReference type="InterPro" id="IPR017853">
    <property type="entry name" value="GH"/>
</dbReference>
<evidence type="ECO:0000313" key="3">
    <source>
        <dbReference type="Proteomes" id="UP000596929"/>
    </source>
</evidence>
<dbReference type="Pfam" id="PF14871">
    <property type="entry name" value="GHL6"/>
    <property type="match status" value="1"/>
</dbReference>
<dbReference type="SUPFAM" id="SSF51445">
    <property type="entry name" value="(Trans)glycosidases"/>
    <property type="match status" value="1"/>
</dbReference>
<comment type="caution">
    <text evidence="2">The sequence shown here is derived from an EMBL/GenBank/DDBJ whole genome shotgun (WGS) entry which is preliminary data.</text>
</comment>
<proteinExistence type="predicted"/>
<evidence type="ECO:0000313" key="2">
    <source>
        <dbReference type="EMBL" id="MBC5628978.1"/>
    </source>
</evidence>
<dbReference type="EMBL" id="JACOOO010000016">
    <property type="protein sequence ID" value="MBC5628978.1"/>
    <property type="molecule type" value="Genomic_DNA"/>
</dbReference>
<dbReference type="CDD" id="cd03143">
    <property type="entry name" value="A4_beta-galactosidase_middle_domain"/>
    <property type="match status" value="1"/>
</dbReference>
<dbReference type="RefSeq" id="WP_186859883.1">
    <property type="nucleotide sequence ID" value="NZ_JACOOO010000016.1"/>
</dbReference>